<feature type="compositionally biased region" description="Polar residues" evidence="7">
    <location>
        <begin position="376"/>
        <end position="387"/>
    </location>
</feature>
<feature type="compositionally biased region" description="Gly residues" evidence="7">
    <location>
        <begin position="163"/>
        <end position="175"/>
    </location>
</feature>
<dbReference type="InterPro" id="IPR006989">
    <property type="entry name" value="NAB_co-repressor_dom"/>
</dbReference>
<dbReference type="AlphaFoldDB" id="A0AAV6UTQ7"/>
<evidence type="ECO:0000259" key="8">
    <source>
        <dbReference type="Pfam" id="PF04904"/>
    </source>
</evidence>
<evidence type="ECO:0000256" key="3">
    <source>
        <dbReference type="ARBA" id="ARBA00022491"/>
    </source>
</evidence>
<feature type="compositionally biased region" description="Polar residues" evidence="7">
    <location>
        <begin position="200"/>
        <end position="210"/>
    </location>
</feature>
<gene>
    <name evidence="10" type="ORF">JTE90_021782</name>
</gene>
<dbReference type="GO" id="GO:0003712">
    <property type="term" value="F:transcription coregulator activity"/>
    <property type="evidence" value="ECO:0007669"/>
    <property type="project" value="InterPro"/>
</dbReference>
<feature type="region of interest" description="Disordered" evidence="7">
    <location>
        <begin position="581"/>
        <end position="607"/>
    </location>
</feature>
<dbReference type="Pfam" id="PF04905">
    <property type="entry name" value="NCD2"/>
    <property type="match status" value="1"/>
</dbReference>
<name>A0AAV6UTQ7_9ARAC</name>
<feature type="region of interest" description="Disordered" evidence="7">
    <location>
        <begin position="867"/>
        <end position="900"/>
    </location>
</feature>
<keyword evidence="6" id="KW-0539">Nucleus</keyword>
<protein>
    <recommendedName>
        <fullName evidence="12">NGFI-A-binding protein 1</fullName>
    </recommendedName>
</protein>
<feature type="region of interest" description="Disordered" evidence="7">
    <location>
        <begin position="314"/>
        <end position="336"/>
    </location>
</feature>
<proteinExistence type="inferred from homology"/>
<dbReference type="Pfam" id="PF04904">
    <property type="entry name" value="SAM_NCD1"/>
    <property type="match status" value="1"/>
</dbReference>
<dbReference type="EMBL" id="JAFNEN010000295">
    <property type="protein sequence ID" value="KAG8186631.1"/>
    <property type="molecule type" value="Genomic_DNA"/>
</dbReference>
<feature type="region of interest" description="Disordered" evidence="7">
    <location>
        <begin position="154"/>
        <end position="210"/>
    </location>
</feature>
<dbReference type="InterPro" id="IPR006988">
    <property type="entry name" value="Nab_N"/>
</dbReference>
<sequence>MCAVKRVSAISCIWRRGAATPAVPPLYVIISRSTPRNTQHVGCGDQSQDRDALSSDDIVPSLTPFSAPGHTRVGIQLRDKKSPPLSESRQSFRSFLSKVAKGSVVGRAQLLPPIFKQPSGFDNIICTDNLTESYTCATLSMDQQVRDFISTSCPVPITPDSGSGPGRAAGSGHGPSPGPVIGPSPGPSGLPTPAAVPAATGSSSSRILSRNANGTKSVSLAVAMTSQPTNESELQLYRVLQRANLLSYYDTFICQGGDDVQQLCEAGEEEFLEIMALVGMASKPLHVRRLQKALQEWVNNPDYRAYTDQENYSVHVPPLPHSEPKLNNSKSTHEGSAFKLNSNNAMFQTPLLPAVPPSHSPYPVSPGPPVVRGPLNLSQSSPVASIQPSPPMPVLSNSNSQSSPSPGAKDSSSPQPHSALTFQQALGEYPQNPGSPTSLTPILVDSQIQRLSEAADLLVKTLPPFDPKPQNYKKKICKDLEFVMNMPEDDPRRMDEIRKYAAIYGRFDCKRKPEKPLTLHEVSVNEAAAQICKHIPALLTRRDELFPLARQVVRDSGYQYSKGHSRSQCYSKNFDEDSSCKRLRFDGSPGSLPDPNQMEEERKRRQDRLEAVTEQIKLLAGQQHDLKTGLQQSRDTHNVVAVGQIQNQLDLLANQHYQLINEQSELSRQLRRLDRYFTEYRYGIRSSCSENDKIDTDDTDSQFSVYSYESSASIGHDANESPSHDSNMSVQTNDGYTGIKSAPGKKANSHITKQLVQETLIDEGLRVVKELANQIKDETDMNHVSVPKPEGRPRGRPPKLERDYILTTAGSTTPKHYNNDLHTNNNMRNATTPVTPIQNGHSPVSVGVPSDHDNMLCHNGMVMNLRSNNHINNGSTNSNDGNHSMSDMQDDVMSNESESSLKALLAFSQKGIKQEPSSPTSIKMD</sequence>
<dbReference type="PANTHER" id="PTHR12623">
    <property type="entry name" value="NGFI-A BINDING PROTEIN"/>
    <property type="match status" value="1"/>
</dbReference>
<accession>A0AAV6UTQ7</accession>
<feature type="compositionally biased region" description="Polar residues" evidence="7">
    <location>
        <begin position="880"/>
        <end position="900"/>
    </location>
</feature>
<keyword evidence="4" id="KW-0805">Transcription regulation</keyword>
<feature type="compositionally biased region" description="Low complexity" evidence="7">
    <location>
        <begin position="867"/>
        <end position="879"/>
    </location>
</feature>
<reference evidence="10 11" key="1">
    <citation type="journal article" date="2022" name="Nat. Ecol. Evol.">
        <title>A masculinizing supergene underlies an exaggerated male reproductive morph in a spider.</title>
        <authorList>
            <person name="Hendrickx F."/>
            <person name="De Corte Z."/>
            <person name="Sonet G."/>
            <person name="Van Belleghem S.M."/>
            <person name="Kostlbacher S."/>
            <person name="Vangestel C."/>
        </authorList>
    </citation>
    <scope>NUCLEOTIDE SEQUENCE [LARGE SCALE GENOMIC DNA]</scope>
    <source>
        <strain evidence="10">W744_W776</strain>
    </source>
</reference>
<evidence type="ECO:0000313" key="11">
    <source>
        <dbReference type="Proteomes" id="UP000827092"/>
    </source>
</evidence>
<dbReference type="PANTHER" id="PTHR12623:SF10">
    <property type="entry name" value="NGFI-A-BINDING PROTEIN HOMOLOG"/>
    <property type="match status" value="1"/>
</dbReference>
<dbReference type="GO" id="GO:0005634">
    <property type="term" value="C:nucleus"/>
    <property type="evidence" value="ECO:0007669"/>
    <property type="project" value="UniProtKB-SubCell"/>
</dbReference>
<organism evidence="10 11">
    <name type="scientific">Oedothorax gibbosus</name>
    <dbReference type="NCBI Taxonomy" id="931172"/>
    <lineage>
        <taxon>Eukaryota</taxon>
        <taxon>Metazoa</taxon>
        <taxon>Ecdysozoa</taxon>
        <taxon>Arthropoda</taxon>
        <taxon>Chelicerata</taxon>
        <taxon>Arachnida</taxon>
        <taxon>Araneae</taxon>
        <taxon>Araneomorphae</taxon>
        <taxon>Entelegynae</taxon>
        <taxon>Araneoidea</taxon>
        <taxon>Linyphiidae</taxon>
        <taxon>Erigoninae</taxon>
        <taxon>Oedothorax</taxon>
    </lineage>
</organism>
<feature type="compositionally biased region" description="Low complexity" evidence="7">
    <location>
        <begin position="396"/>
        <end position="414"/>
    </location>
</feature>
<dbReference type="InterPro" id="IPR038398">
    <property type="entry name" value="NCD2_sf"/>
</dbReference>
<feature type="region of interest" description="Disordered" evidence="7">
    <location>
        <begin position="906"/>
        <end position="925"/>
    </location>
</feature>
<dbReference type="Gene3D" id="1.10.150.50">
    <property type="entry name" value="Transcription Factor, Ets-1"/>
    <property type="match status" value="1"/>
</dbReference>
<evidence type="ECO:0000256" key="6">
    <source>
        <dbReference type="ARBA" id="ARBA00023242"/>
    </source>
</evidence>
<dbReference type="FunFam" id="1.20.120.2010:FF:000001">
    <property type="entry name" value="NGFI-A-binding protein 1 isoform X1"/>
    <property type="match status" value="1"/>
</dbReference>
<feature type="compositionally biased region" description="Polar residues" evidence="7">
    <location>
        <begin position="915"/>
        <end position="925"/>
    </location>
</feature>
<keyword evidence="5" id="KW-0804">Transcription</keyword>
<keyword evidence="3" id="KW-0678">Repressor</keyword>
<comment type="similarity">
    <text evidence="2">Belongs to the NAB family.</text>
</comment>
<feature type="compositionally biased region" description="Pro residues" evidence="7">
    <location>
        <begin position="176"/>
        <end position="190"/>
    </location>
</feature>
<feature type="region of interest" description="Disordered" evidence="7">
    <location>
        <begin position="349"/>
        <end position="418"/>
    </location>
</feature>
<evidence type="ECO:0000256" key="5">
    <source>
        <dbReference type="ARBA" id="ARBA00023163"/>
    </source>
</evidence>
<evidence type="ECO:0000256" key="1">
    <source>
        <dbReference type="ARBA" id="ARBA00004123"/>
    </source>
</evidence>
<evidence type="ECO:0000313" key="10">
    <source>
        <dbReference type="EMBL" id="KAG8186631.1"/>
    </source>
</evidence>
<keyword evidence="11" id="KW-1185">Reference proteome</keyword>
<dbReference type="Gene3D" id="1.20.120.2010">
    <property type="entry name" value="NAB conserved domain 2"/>
    <property type="match status" value="1"/>
</dbReference>
<comment type="caution">
    <text evidence="10">The sequence shown here is derived from an EMBL/GenBank/DDBJ whole genome shotgun (WGS) entry which is preliminary data.</text>
</comment>
<comment type="subcellular location">
    <subcellularLocation>
        <location evidence="1">Nucleus</location>
    </subcellularLocation>
</comment>
<feature type="domain" description="Nab N-terminal" evidence="8">
    <location>
        <begin position="228"/>
        <end position="302"/>
    </location>
</feature>
<feature type="compositionally biased region" description="Pro residues" evidence="7">
    <location>
        <begin position="353"/>
        <end position="371"/>
    </location>
</feature>
<dbReference type="InterPro" id="IPR013761">
    <property type="entry name" value="SAM/pointed_sf"/>
</dbReference>
<evidence type="ECO:0000256" key="4">
    <source>
        <dbReference type="ARBA" id="ARBA00023015"/>
    </source>
</evidence>
<evidence type="ECO:0000259" key="9">
    <source>
        <dbReference type="Pfam" id="PF04905"/>
    </source>
</evidence>
<dbReference type="GO" id="GO:0045892">
    <property type="term" value="P:negative regulation of DNA-templated transcription"/>
    <property type="evidence" value="ECO:0007669"/>
    <property type="project" value="InterPro"/>
</dbReference>
<evidence type="ECO:0000256" key="7">
    <source>
        <dbReference type="SAM" id="MobiDB-lite"/>
    </source>
</evidence>
<evidence type="ECO:0008006" key="12">
    <source>
        <dbReference type="Google" id="ProtNLM"/>
    </source>
</evidence>
<evidence type="ECO:0000256" key="2">
    <source>
        <dbReference type="ARBA" id="ARBA00008864"/>
    </source>
</evidence>
<dbReference type="Proteomes" id="UP000827092">
    <property type="component" value="Unassembled WGS sequence"/>
</dbReference>
<dbReference type="InterPro" id="IPR039040">
    <property type="entry name" value="NAB_fam"/>
</dbReference>
<feature type="domain" description="NAB co-repressor" evidence="9">
    <location>
        <begin position="443"/>
        <end position="566"/>
    </location>
</feature>